<keyword evidence="6 7" id="KW-0742">SOS response</keyword>
<dbReference type="SMART" id="SM00465">
    <property type="entry name" value="GIYc"/>
    <property type="match status" value="1"/>
</dbReference>
<dbReference type="SUPFAM" id="SSF82771">
    <property type="entry name" value="GIY-YIG endonuclease"/>
    <property type="match status" value="1"/>
</dbReference>
<evidence type="ECO:0000313" key="12">
    <source>
        <dbReference type="Proteomes" id="UP000022447"/>
    </source>
</evidence>
<keyword evidence="1 7" id="KW-0963">Cytoplasm</keyword>
<evidence type="ECO:0000259" key="10">
    <source>
        <dbReference type="PROSITE" id="PS50165"/>
    </source>
</evidence>
<accession>X7EH12</accession>
<dbReference type="Proteomes" id="UP000022447">
    <property type="component" value="Unassembled WGS sequence"/>
</dbReference>
<dbReference type="Pfam" id="PF22920">
    <property type="entry name" value="UvrC_RNaseH"/>
    <property type="match status" value="1"/>
</dbReference>
<proteinExistence type="inferred from homology"/>
<dbReference type="InterPro" id="IPR035901">
    <property type="entry name" value="GIY-YIG_endonuc_sf"/>
</dbReference>
<dbReference type="Pfam" id="PF02151">
    <property type="entry name" value="UVR"/>
    <property type="match status" value="1"/>
</dbReference>
<dbReference type="RefSeq" id="WP_037260752.1">
    <property type="nucleotide sequence ID" value="NZ_JALZ01000006.1"/>
</dbReference>
<dbReference type="SMART" id="SM00278">
    <property type="entry name" value="HhH1"/>
    <property type="match status" value="2"/>
</dbReference>
<dbReference type="NCBIfam" id="NF001824">
    <property type="entry name" value="PRK00558.1-5"/>
    <property type="match status" value="1"/>
</dbReference>
<dbReference type="PANTHER" id="PTHR30562:SF1">
    <property type="entry name" value="UVRABC SYSTEM PROTEIN C"/>
    <property type="match status" value="1"/>
</dbReference>
<feature type="domain" description="UvrC family homology region profile" evidence="10">
    <location>
        <begin position="266"/>
        <end position="496"/>
    </location>
</feature>
<evidence type="ECO:0000256" key="5">
    <source>
        <dbReference type="ARBA" id="ARBA00023204"/>
    </source>
</evidence>
<dbReference type="PANTHER" id="PTHR30562">
    <property type="entry name" value="UVRC/OXIDOREDUCTASE"/>
    <property type="match status" value="1"/>
</dbReference>
<organism evidence="11 12">
    <name type="scientific">Roseivivax halodurans JCM 10272</name>
    <dbReference type="NCBI Taxonomy" id="1449350"/>
    <lineage>
        <taxon>Bacteria</taxon>
        <taxon>Pseudomonadati</taxon>
        <taxon>Pseudomonadota</taxon>
        <taxon>Alphaproteobacteria</taxon>
        <taxon>Rhodobacterales</taxon>
        <taxon>Roseobacteraceae</taxon>
        <taxon>Roseivivax</taxon>
    </lineage>
</organism>
<evidence type="ECO:0000313" key="11">
    <source>
        <dbReference type="EMBL" id="ETX15227.1"/>
    </source>
</evidence>
<keyword evidence="2 7" id="KW-0227">DNA damage</keyword>
<dbReference type="InterPro" id="IPR050066">
    <property type="entry name" value="UvrABC_protein_C"/>
</dbReference>
<dbReference type="GO" id="GO:0009381">
    <property type="term" value="F:excinuclease ABC activity"/>
    <property type="evidence" value="ECO:0007669"/>
    <property type="project" value="UniProtKB-UniRule"/>
</dbReference>
<dbReference type="SUPFAM" id="SSF47781">
    <property type="entry name" value="RuvA domain 2-like"/>
    <property type="match status" value="1"/>
</dbReference>
<reference evidence="11 12" key="1">
    <citation type="submission" date="2014-01" db="EMBL/GenBank/DDBJ databases">
        <title>Roseivivax halodurans JCM 10272 Genome Sequencing.</title>
        <authorList>
            <person name="Lai Q."/>
            <person name="Li G."/>
            <person name="Shao Z."/>
        </authorList>
    </citation>
    <scope>NUCLEOTIDE SEQUENCE [LARGE SCALE GENOMIC DNA]</scope>
    <source>
        <strain evidence="11 12">JCM 10272</strain>
    </source>
</reference>
<feature type="domain" description="UVR" evidence="8">
    <location>
        <begin position="215"/>
        <end position="250"/>
    </location>
</feature>
<dbReference type="Gene3D" id="1.10.150.20">
    <property type="entry name" value="5' to 3' exonuclease, C-terminal subdomain"/>
    <property type="match status" value="1"/>
</dbReference>
<dbReference type="FunFam" id="3.30.420.340:FF:000001">
    <property type="entry name" value="UvrABC system protein C"/>
    <property type="match status" value="1"/>
</dbReference>
<dbReference type="OrthoDB" id="9804933at2"/>
<dbReference type="PROSITE" id="PS50165">
    <property type="entry name" value="UVRC"/>
    <property type="match status" value="1"/>
</dbReference>
<evidence type="ECO:0000256" key="7">
    <source>
        <dbReference type="HAMAP-Rule" id="MF_00203"/>
    </source>
</evidence>
<dbReference type="AlphaFoldDB" id="X7EH12"/>
<dbReference type="eggNOG" id="COG0322">
    <property type="taxonomic scope" value="Bacteria"/>
</dbReference>
<dbReference type="Gene3D" id="4.10.860.10">
    <property type="entry name" value="UVR domain"/>
    <property type="match status" value="1"/>
</dbReference>
<dbReference type="GO" id="GO:0009432">
    <property type="term" value="P:SOS response"/>
    <property type="evidence" value="ECO:0007669"/>
    <property type="project" value="UniProtKB-UniRule"/>
</dbReference>
<dbReference type="InterPro" id="IPR004791">
    <property type="entry name" value="UvrC"/>
</dbReference>
<dbReference type="InterPro" id="IPR001943">
    <property type="entry name" value="UVR_dom"/>
</dbReference>
<dbReference type="GO" id="GO:0009380">
    <property type="term" value="C:excinuclease repair complex"/>
    <property type="evidence" value="ECO:0007669"/>
    <property type="project" value="InterPro"/>
</dbReference>
<name>X7EH12_9RHOB</name>
<dbReference type="InterPro" id="IPR000305">
    <property type="entry name" value="GIY-YIG_endonuc"/>
</dbReference>
<dbReference type="Pfam" id="PF01541">
    <property type="entry name" value="GIY-YIG"/>
    <property type="match status" value="1"/>
</dbReference>
<dbReference type="SUPFAM" id="SSF46600">
    <property type="entry name" value="C-terminal UvrC-binding domain of UvrB"/>
    <property type="match status" value="1"/>
</dbReference>
<dbReference type="EMBL" id="JALZ01000006">
    <property type="protein sequence ID" value="ETX15227.1"/>
    <property type="molecule type" value="Genomic_DNA"/>
</dbReference>
<evidence type="ECO:0000256" key="6">
    <source>
        <dbReference type="ARBA" id="ARBA00023236"/>
    </source>
</evidence>
<evidence type="ECO:0000256" key="1">
    <source>
        <dbReference type="ARBA" id="ARBA00022490"/>
    </source>
</evidence>
<dbReference type="PROSITE" id="PS50151">
    <property type="entry name" value="UVR"/>
    <property type="match status" value="1"/>
</dbReference>
<feature type="domain" description="GIY-YIG" evidence="9">
    <location>
        <begin position="27"/>
        <end position="105"/>
    </location>
</feature>
<comment type="caution">
    <text evidence="11">The sequence shown here is derived from an EMBL/GenBank/DDBJ whole genome shotgun (WGS) entry which is preliminary data.</text>
</comment>
<dbReference type="PROSITE" id="PS50164">
    <property type="entry name" value="GIY_YIG"/>
    <property type="match status" value="1"/>
</dbReference>
<evidence type="ECO:0000256" key="4">
    <source>
        <dbReference type="ARBA" id="ARBA00022881"/>
    </source>
</evidence>
<dbReference type="InterPro" id="IPR047296">
    <property type="entry name" value="GIY-YIG_UvrC_Cho"/>
</dbReference>
<keyword evidence="3 7" id="KW-0228">DNA excision</keyword>
<keyword evidence="12" id="KW-1185">Reference proteome</keyword>
<keyword evidence="4 7" id="KW-0267">Excision nuclease</keyword>
<dbReference type="PATRIC" id="fig|1449350.3.peg.1662"/>
<evidence type="ECO:0000259" key="9">
    <source>
        <dbReference type="PROSITE" id="PS50164"/>
    </source>
</evidence>
<dbReference type="InterPro" id="IPR038476">
    <property type="entry name" value="UvrC_RNase_H_dom_sf"/>
</dbReference>
<dbReference type="InterPro" id="IPR001162">
    <property type="entry name" value="UvrC_RNase_H_dom"/>
</dbReference>
<dbReference type="FunFam" id="3.40.1440.10:FF:000001">
    <property type="entry name" value="UvrABC system protein C"/>
    <property type="match status" value="1"/>
</dbReference>
<evidence type="ECO:0000259" key="8">
    <source>
        <dbReference type="PROSITE" id="PS50151"/>
    </source>
</evidence>
<dbReference type="InterPro" id="IPR003583">
    <property type="entry name" value="Hlx-hairpin-Hlx_DNA-bd_motif"/>
</dbReference>
<gene>
    <name evidence="7" type="primary">uvrC</name>
    <name evidence="11" type="ORF">OCH239_18285</name>
</gene>
<dbReference type="GO" id="GO:0006289">
    <property type="term" value="P:nucleotide-excision repair"/>
    <property type="evidence" value="ECO:0007669"/>
    <property type="project" value="UniProtKB-UniRule"/>
</dbReference>
<dbReference type="InterPro" id="IPR036876">
    <property type="entry name" value="UVR_dom_sf"/>
</dbReference>
<protein>
    <recommendedName>
        <fullName evidence="7">UvrABC system protein C</fullName>
        <shortName evidence="7">Protein UvrC</shortName>
    </recommendedName>
    <alternativeName>
        <fullName evidence="7">Excinuclease ABC subunit C</fullName>
    </alternativeName>
</protein>
<dbReference type="Pfam" id="PF14520">
    <property type="entry name" value="HHH_5"/>
    <property type="match status" value="1"/>
</dbReference>
<dbReference type="Gene3D" id="3.40.1440.10">
    <property type="entry name" value="GIY-YIG endonuclease"/>
    <property type="match status" value="1"/>
</dbReference>
<evidence type="ECO:0000256" key="3">
    <source>
        <dbReference type="ARBA" id="ARBA00022769"/>
    </source>
</evidence>
<dbReference type="GO" id="GO:0005737">
    <property type="term" value="C:cytoplasm"/>
    <property type="evidence" value="ECO:0007669"/>
    <property type="project" value="UniProtKB-SubCell"/>
</dbReference>
<evidence type="ECO:0000256" key="2">
    <source>
        <dbReference type="ARBA" id="ARBA00022763"/>
    </source>
</evidence>
<comment type="subunit">
    <text evidence="7">Interacts with UvrB in an incision complex.</text>
</comment>
<comment type="similarity">
    <text evidence="7">Belongs to the UvrC family.</text>
</comment>
<keyword evidence="5 7" id="KW-0234">DNA repair</keyword>
<dbReference type="GO" id="GO:0003677">
    <property type="term" value="F:DNA binding"/>
    <property type="evidence" value="ECO:0007669"/>
    <property type="project" value="UniProtKB-UniRule"/>
</dbReference>
<dbReference type="NCBIfam" id="TIGR00194">
    <property type="entry name" value="uvrC"/>
    <property type="match status" value="1"/>
</dbReference>
<dbReference type="Pfam" id="PF08459">
    <property type="entry name" value="UvrC_RNaseH_dom"/>
    <property type="match status" value="1"/>
</dbReference>
<dbReference type="HAMAP" id="MF_00203">
    <property type="entry name" value="UvrC"/>
    <property type="match status" value="1"/>
</dbReference>
<comment type="subcellular location">
    <subcellularLocation>
        <location evidence="7">Cytoplasm</location>
    </subcellularLocation>
</comment>
<dbReference type="STRING" id="1449350.OCH239_18285"/>
<sequence length="624" mass="69425">MSEENTENAPQLTGHACIQSYLKTLETSPGVYRMLDAQSRVLYVGKARNLRARVSNYARPSGHSPRISRMIRETASMMFLTTRTETEALLLEQNLIKQLKPKFNVLLRDDKSFPNILVTGDHPYPMIKKHRGAKKEKGSYYGPFASAGAVNRSLNQLQKVFLLRSCTDSVFETRTRPCLLHQIKRCSAPCVGKISEEDYAESVSDAERFLSGRTTQIQETLAKQMQAASEAMEFERAAALRDRIRAMTQVQTSQGINPRGVTEADILALHMENGQACVQVFFIRANQNWGNRDFYPRVGEDVGEAEVLEAFIGQFYDTKDPPPLLLLSHDIESPDLMTEALTEKLGRKVEIAVPKRGEKAELMDGALRNARESLGRKMAESAAQGKLLRGLADAFGLQTVPERIEVYDNSHIQGAHAVGAMIVAGADGFMKNQYRKFNIRGDELTPGDDFGMMKEVLARRFKRLLKEDPDRDKGLWPDLLLIDGGAGQVSAVHEIMAEHGVEDVAMVGVAKGVDRDHGKEEFHRFGERPFALRRNDPVLYFVQRLRDEAHRFAIGTHRAKRSKAVSANPLDEIAGVGASRKRALLQHFGSAKAVGRANLADLKAVEGVSAALAERIYGHFHESG</sequence>
<dbReference type="InterPro" id="IPR010994">
    <property type="entry name" value="RuvA_2-like"/>
</dbReference>
<comment type="function">
    <text evidence="7">The UvrABC repair system catalyzes the recognition and processing of DNA lesions. UvrC both incises the 5' and 3' sides of the lesion. The N-terminal half is responsible for the 3' incision and the C-terminal half is responsible for the 5' incision.</text>
</comment>
<dbReference type="CDD" id="cd10434">
    <property type="entry name" value="GIY-YIG_UvrC_Cho"/>
    <property type="match status" value="1"/>
</dbReference>
<dbReference type="Gene3D" id="3.30.420.340">
    <property type="entry name" value="UvrC, RNAse H endonuclease domain"/>
    <property type="match status" value="1"/>
</dbReference>